<gene>
    <name evidence="3" type="ORF">ACFOUW_34265</name>
</gene>
<sequence length="465" mass="50153">MGDVNGRNSVAWGSTELVADNWTPPTPPHEIADDSDASRAWYAEQKALHLNDEQPDLLVGMRNGAWLDQQTFPPLRYAVPGVVPEGFSLLVGPPKAGKSWLVLAFGLAIASGGRALGSIDVGPPRPVLYLALEDGDRRLQERCRQLLERDPIPERLHYMTRIMPGKVLQTLEAWLAHHGHDSPLLVLDTLGRTMPPALQGETTYSRDYRIGAALKRLVDDHPGASLLVNHHDRKASSDDFVDAVSGTNGLAGSADTIIVLARPRNQRDGQLKITGRDVPEGEYAVSFNDAAWQLDGRDLAEAAQRAREQKVTAGLGDRSADVAAYVMSNPKGVRAAEVALALGIDQATARVYLARLYDADRIERAGRGLYGPPIPPVTSVTSVTSEDVEPLERNTNNTRNTPSRGADEIPEDPALDEARRRHEDAEDASPQELAPTASSGGELAPSIEQLALGDTATHPPEGDPA</sequence>
<dbReference type="Proteomes" id="UP001595699">
    <property type="component" value="Unassembled WGS sequence"/>
</dbReference>
<feature type="domain" description="AAA+ ATPase" evidence="2">
    <location>
        <begin position="84"/>
        <end position="264"/>
    </location>
</feature>
<dbReference type="InterPro" id="IPR003593">
    <property type="entry name" value="AAA+_ATPase"/>
</dbReference>
<reference evidence="4" key="1">
    <citation type="journal article" date="2019" name="Int. J. Syst. Evol. Microbiol.">
        <title>The Global Catalogue of Microorganisms (GCM) 10K type strain sequencing project: providing services to taxonomists for standard genome sequencing and annotation.</title>
        <authorList>
            <consortium name="The Broad Institute Genomics Platform"/>
            <consortium name="The Broad Institute Genome Sequencing Center for Infectious Disease"/>
            <person name="Wu L."/>
            <person name="Ma J."/>
        </authorList>
    </citation>
    <scope>NUCLEOTIDE SEQUENCE [LARGE SCALE GENOMIC DNA]</scope>
    <source>
        <strain evidence="4">CGMCC 4.7241</strain>
    </source>
</reference>
<feature type="region of interest" description="Disordered" evidence="1">
    <location>
        <begin position="366"/>
        <end position="465"/>
    </location>
</feature>
<dbReference type="SUPFAM" id="SSF52540">
    <property type="entry name" value="P-loop containing nucleoside triphosphate hydrolases"/>
    <property type="match status" value="1"/>
</dbReference>
<dbReference type="Gene3D" id="3.40.50.300">
    <property type="entry name" value="P-loop containing nucleotide triphosphate hydrolases"/>
    <property type="match status" value="1"/>
</dbReference>
<dbReference type="EMBL" id="JBHRZH010000044">
    <property type="protein sequence ID" value="MFC3765943.1"/>
    <property type="molecule type" value="Genomic_DNA"/>
</dbReference>
<dbReference type="RefSeq" id="WP_205119588.1">
    <property type="nucleotide sequence ID" value="NZ_JAFBCM010000001.1"/>
</dbReference>
<organism evidence="3 4">
    <name type="scientific">Tenggerimyces flavus</name>
    <dbReference type="NCBI Taxonomy" id="1708749"/>
    <lineage>
        <taxon>Bacteria</taxon>
        <taxon>Bacillati</taxon>
        <taxon>Actinomycetota</taxon>
        <taxon>Actinomycetes</taxon>
        <taxon>Propionibacteriales</taxon>
        <taxon>Nocardioidaceae</taxon>
        <taxon>Tenggerimyces</taxon>
    </lineage>
</organism>
<comment type="caution">
    <text evidence="3">The sequence shown here is derived from an EMBL/GenBank/DDBJ whole genome shotgun (WGS) entry which is preliminary data.</text>
</comment>
<evidence type="ECO:0000313" key="4">
    <source>
        <dbReference type="Proteomes" id="UP001595699"/>
    </source>
</evidence>
<dbReference type="Pfam" id="PF13481">
    <property type="entry name" value="AAA_25"/>
    <property type="match status" value="1"/>
</dbReference>
<dbReference type="InterPro" id="IPR027417">
    <property type="entry name" value="P-loop_NTPase"/>
</dbReference>
<dbReference type="SMART" id="SM00382">
    <property type="entry name" value="AAA"/>
    <property type="match status" value="1"/>
</dbReference>
<proteinExistence type="predicted"/>
<accession>A0ABV7YM30</accession>
<name>A0ABV7YM30_9ACTN</name>
<keyword evidence="4" id="KW-1185">Reference proteome</keyword>
<evidence type="ECO:0000256" key="1">
    <source>
        <dbReference type="SAM" id="MobiDB-lite"/>
    </source>
</evidence>
<protein>
    <submittedName>
        <fullName evidence="3">AAA family ATPase</fullName>
    </submittedName>
</protein>
<evidence type="ECO:0000313" key="3">
    <source>
        <dbReference type="EMBL" id="MFC3765943.1"/>
    </source>
</evidence>
<evidence type="ECO:0000259" key="2">
    <source>
        <dbReference type="SMART" id="SM00382"/>
    </source>
</evidence>